<keyword evidence="2" id="KW-1185">Reference proteome</keyword>
<protein>
    <submittedName>
        <fullName evidence="1">Uncharacterized protein</fullName>
    </submittedName>
</protein>
<dbReference type="EMBL" id="CM046395">
    <property type="protein sequence ID" value="KAI8544303.1"/>
    <property type="molecule type" value="Genomic_DNA"/>
</dbReference>
<accession>A0ACC0MVH0</accession>
<evidence type="ECO:0000313" key="2">
    <source>
        <dbReference type="Proteomes" id="UP001062846"/>
    </source>
</evidence>
<dbReference type="Proteomes" id="UP001062846">
    <property type="component" value="Chromosome 8"/>
</dbReference>
<organism evidence="1 2">
    <name type="scientific">Rhododendron molle</name>
    <name type="common">Chinese azalea</name>
    <name type="synonym">Azalea mollis</name>
    <dbReference type="NCBI Taxonomy" id="49168"/>
    <lineage>
        <taxon>Eukaryota</taxon>
        <taxon>Viridiplantae</taxon>
        <taxon>Streptophyta</taxon>
        <taxon>Embryophyta</taxon>
        <taxon>Tracheophyta</taxon>
        <taxon>Spermatophyta</taxon>
        <taxon>Magnoliopsida</taxon>
        <taxon>eudicotyledons</taxon>
        <taxon>Gunneridae</taxon>
        <taxon>Pentapetalae</taxon>
        <taxon>asterids</taxon>
        <taxon>Ericales</taxon>
        <taxon>Ericaceae</taxon>
        <taxon>Ericoideae</taxon>
        <taxon>Rhodoreae</taxon>
        <taxon>Rhododendron</taxon>
    </lineage>
</organism>
<sequence length="117" mass="13345">MLEKSEAQSQCSKIQSSTYFWLENPENLKQLATIMAIGSTSASKQSLQNHQKGKMSNSGKKKEDRSRKRSNDDGVNLRAKRTKRAGVRLVGGRIYDSVLNCSWYLYLWDSRVLQSIE</sequence>
<gene>
    <name evidence="1" type="ORF">RHMOL_Rhmol08G0285900</name>
</gene>
<proteinExistence type="predicted"/>
<evidence type="ECO:0000313" key="1">
    <source>
        <dbReference type="EMBL" id="KAI8544303.1"/>
    </source>
</evidence>
<name>A0ACC0MVH0_RHOML</name>
<comment type="caution">
    <text evidence="1">The sequence shown here is derived from an EMBL/GenBank/DDBJ whole genome shotgun (WGS) entry which is preliminary data.</text>
</comment>
<reference evidence="1" key="1">
    <citation type="submission" date="2022-02" db="EMBL/GenBank/DDBJ databases">
        <title>Plant Genome Project.</title>
        <authorList>
            <person name="Zhang R.-G."/>
        </authorList>
    </citation>
    <scope>NUCLEOTIDE SEQUENCE</scope>
    <source>
        <strain evidence="1">AT1</strain>
    </source>
</reference>